<feature type="region of interest" description="Disordered" evidence="1">
    <location>
        <begin position="39"/>
        <end position="127"/>
    </location>
</feature>
<protein>
    <submittedName>
        <fullName evidence="2">Uncharacterized protein</fullName>
    </submittedName>
</protein>
<name>A0A8X6SG25_TRICX</name>
<gene>
    <name evidence="2" type="ORF">TNCV_2193661</name>
</gene>
<sequence length="127" mass="13749">MSYPDARRVVLSRTPVSGKSYASAARKSTSDKCIQCTVGTYNSSDSETPTNPEDTERFAEKTKKQKGSSTGSKAHFDKDPENISRDFHRKIEQDTLTRDCSEDDEALMDIQSGPSTFSSGGGASAAL</sequence>
<accession>A0A8X6SG25</accession>
<dbReference type="Proteomes" id="UP000887159">
    <property type="component" value="Unassembled WGS sequence"/>
</dbReference>
<reference evidence="2" key="1">
    <citation type="submission" date="2020-08" db="EMBL/GenBank/DDBJ databases">
        <title>Multicomponent nature underlies the extraordinary mechanical properties of spider dragline silk.</title>
        <authorList>
            <person name="Kono N."/>
            <person name="Nakamura H."/>
            <person name="Mori M."/>
            <person name="Yoshida Y."/>
            <person name="Ohtoshi R."/>
            <person name="Malay A.D."/>
            <person name="Moran D.A.P."/>
            <person name="Tomita M."/>
            <person name="Numata K."/>
            <person name="Arakawa K."/>
        </authorList>
    </citation>
    <scope>NUCLEOTIDE SEQUENCE</scope>
</reference>
<feature type="compositionally biased region" description="Polar residues" evidence="1">
    <location>
        <begin position="39"/>
        <end position="52"/>
    </location>
</feature>
<evidence type="ECO:0000256" key="1">
    <source>
        <dbReference type="SAM" id="MobiDB-lite"/>
    </source>
</evidence>
<dbReference type="AlphaFoldDB" id="A0A8X6SG25"/>
<proteinExistence type="predicted"/>
<evidence type="ECO:0000313" key="2">
    <source>
        <dbReference type="EMBL" id="GFY10545.1"/>
    </source>
</evidence>
<dbReference type="EMBL" id="BMAU01021300">
    <property type="protein sequence ID" value="GFY10545.1"/>
    <property type="molecule type" value="Genomic_DNA"/>
</dbReference>
<comment type="caution">
    <text evidence="2">The sequence shown here is derived from an EMBL/GenBank/DDBJ whole genome shotgun (WGS) entry which is preliminary data.</text>
</comment>
<organism evidence="2 3">
    <name type="scientific">Trichonephila clavipes</name>
    <name type="common">Golden silk orbweaver</name>
    <name type="synonym">Nephila clavipes</name>
    <dbReference type="NCBI Taxonomy" id="2585209"/>
    <lineage>
        <taxon>Eukaryota</taxon>
        <taxon>Metazoa</taxon>
        <taxon>Ecdysozoa</taxon>
        <taxon>Arthropoda</taxon>
        <taxon>Chelicerata</taxon>
        <taxon>Arachnida</taxon>
        <taxon>Araneae</taxon>
        <taxon>Araneomorphae</taxon>
        <taxon>Entelegynae</taxon>
        <taxon>Araneoidea</taxon>
        <taxon>Nephilidae</taxon>
        <taxon>Trichonephila</taxon>
    </lineage>
</organism>
<feature type="compositionally biased region" description="Basic and acidic residues" evidence="1">
    <location>
        <begin position="74"/>
        <end position="100"/>
    </location>
</feature>
<evidence type="ECO:0000313" key="3">
    <source>
        <dbReference type="Proteomes" id="UP000887159"/>
    </source>
</evidence>
<keyword evidence="3" id="KW-1185">Reference proteome</keyword>